<comment type="caution">
    <text evidence="2">The sequence shown here is derived from an EMBL/GenBank/DDBJ whole genome shotgun (WGS) entry which is preliminary data.</text>
</comment>
<feature type="signal peptide" evidence="1">
    <location>
        <begin position="1"/>
        <end position="18"/>
    </location>
</feature>
<keyword evidence="3" id="KW-1185">Reference proteome</keyword>
<feature type="chain" id="PRO_5040410968" description="Small secreted protein" evidence="1">
    <location>
        <begin position="19"/>
        <end position="114"/>
    </location>
</feature>
<reference evidence="2" key="1">
    <citation type="journal article" date="2020" name="bioRxiv">
        <title>Whole genome comparisons of ergot fungi reveals the divergence and evolution of species within the genus Claviceps are the result of varying mechanisms driving genome evolution and host range expansion.</title>
        <authorList>
            <person name="Wyka S.A."/>
            <person name="Mondo S.J."/>
            <person name="Liu M."/>
            <person name="Dettman J."/>
            <person name="Nalam V."/>
            <person name="Broders K.D."/>
        </authorList>
    </citation>
    <scope>NUCLEOTIDE SEQUENCE</scope>
    <source>
        <strain evidence="2">CCC 602</strain>
    </source>
</reference>
<evidence type="ECO:0000313" key="3">
    <source>
        <dbReference type="Proteomes" id="UP000748025"/>
    </source>
</evidence>
<protein>
    <recommendedName>
        <fullName evidence="4">Small secreted protein</fullName>
    </recommendedName>
</protein>
<keyword evidence="1" id="KW-0732">Signal</keyword>
<proteinExistence type="predicted"/>
<evidence type="ECO:0008006" key="4">
    <source>
        <dbReference type="Google" id="ProtNLM"/>
    </source>
</evidence>
<dbReference type="Proteomes" id="UP000748025">
    <property type="component" value="Unassembled WGS sequence"/>
</dbReference>
<organism evidence="2 3">
    <name type="scientific">Claviceps pusilla</name>
    <dbReference type="NCBI Taxonomy" id="123648"/>
    <lineage>
        <taxon>Eukaryota</taxon>
        <taxon>Fungi</taxon>
        <taxon>Dikarya</taxon>
        <taxon>Ascomycota</taxon>
        <taxon>Pezizomycotina</taxon>
        <taxon>Sordariomycetes</taxon>
        <taxon>Hypocreomycetidae</taxon>
        <taxon>Hypocreales</taxon>
        <taxon>Clavicipitaceae</taxon>
        <taxon>Claviceps</taxon>
    </lineage>
</organism>
<sequence>MKCSTILSSLALAAVAHSQPLLNPEDSSVQSGVEARDTHYCCVEVHFYDKTYTKYIPYTGSVTGVDTQGACALSAFQGNVDTKQGYCNGWVPMTRGCDSFNAPHFHIRPANSCH</sequence>
<accession>A0A9P7N5G6</accession>
<gene>
    <name evidence="2" type="ORF">E4U43_004753</name>
</gene>
<evidence type="ECO:0000256" key="1">
    <source>
        <dbReference type="SAM" id="SignalP"/>
    </source>
</evidence>
<evidence type="ECO:0000313" key="2">
    <source>
        <dbReference type="EMBL" id="KAG5988418.1"/>
    </source>
</evidence>
<name>A0A9P7N5G6_9HYPO</name>
<dbReference type="AlphaFoldDB" id="A0A9P7N5G6"/>
<dbReference type="EMBL" id="SRPW01003087">
    <property type="protein sequence ID" value="KAG5988418.1"/>
    <property type="molecule type" value="Genomic_DNA"/>
</dbReference>